<keyword evidence="6" id="KW-0863">Zinc-finger</keyword>
<dbReference type="OrthoDB" id="26567at2157"/>
<dbReference type="Gene3D" id="1.20.1540.10">
    <property type="entry name" value="Rhomboid-like"/>
    <property type="match status" value="1"/>
</dbReference>
<dbReference type="SUPFAM" id="SSF118310">
    <property type="entry name" value="AN1-like Zinc finger"/>
    <property type="match status" value="1"/>
</dbReference>
<accession>A0A1G9T823</accession>
<evidence type="ECO:0000259" key="11">
    <source>
        <dbReference type="PROSITE" id="PS51039"/>
    </source>
</evidence>
<dbReference type="Gene3D" id="4.10.1110.10">
    <property type="entry name" value="AN1-like Zinc finger"/>
    <property type="match status" value="1"/>
</dbReference>
<gene>
    <name evidence="12" type="ORF">SAMN05192554_102190</name>
</gene>
<evidence type="ECO:0000313" key="13">
    <source>
        <dbReference type="Proteomes" id="UP000199370"/>
    </source>
</evidence>
<dbReference type="PROSITE" id="PS51039">
    <property type="entry name" value="ZF_AN1"/>
    <property type="match status" value="1"/>
</dbReference>
<evidence type="ECO:0000256" key="3">
    <source>
        <dbReference type="ARBA" id="ARBA00022519"/>
    </source>
</evidence>
<protein>
    <recommendedName>
        <fullName evidence="11">AN1-type domain-containing protein</fullName>
    </recommendedName>
</protein>
<reference evidence="12 13" key="1">
    <citation type="submission" date="2016-10" db="EMBL/GenBank/DDBJ databases">
        <authorList>
            <person name="de Groot N.N."/>
        </authorList>
    </citation>
    <scope>NUCLEOTIDE SEQUENCE [LARGE SCALE GENOMIC DNA]</scope>
    <source>
        <strain evidence="13">EB21,IBRC-M 10013,KCTC 4048</strain>
    </source>
</reference>
<feature type="transmembrane region" description="Helical" evidence="10">
    <location>
        <begin position="150"/>
        <end position="167"/>
    </location>
</feature>
<dbReference type="GO" id="GO:0008270">
    <property type="term" value="F:zinc ion binding"/>
    <property type="evidence" value="ECO:0007669"/>
    <property type="project" value="UniProtKB-KW"/>
</dbReference>
<dbReference type="InterPro" id="IPR022764">
    <property type="entry name" value="Peptidase_S54_rhomboid_dom"/>
</dbReference>
<feature type="transmembrane region" description="Helical" evidence="10">
    <location>
        <begin position="176"/>
        <end position="197"/>
    </location>
</feature>
<dbReference type="PANTHER" id="PTHR43066:SF26">
    <property type="entry name" value="RHOMBOID PROTEASE GLPG"/>
    <property type="match status" value="1"/>
</dbReference>
<dbReference type="Pfam" id="PF01428">
    <property type="entry name" value="zf-AN1"/>
    <property type="match status" value="1"/>
</dbReference>
<evidence type="ECO:0000313" key="12">
    <source>
        <dbReference type="EMBL" id="SDM43797.1"/>
    </source>
</evidence>
<evidence type="ECO:0000256" key="5">
    <source>
        <dbReference type="ARBA" id="ARBA00022723"/>
    </source>
</evidence>
<dbReference type="InterPro" id="IPR000058">
    <property type="entry name" value="Znf_AN1"/>
</dbReference>
<dbReference type="SUPFAM" id="SSF144091">
    <property type="entry name" value="Rhomboid-like"/>
    <property type="match status" value="1"/>
</dbReference>
<evidence type="ECO:0000256" key="6">
    <source>
        <dbReference type="ARBA" id="ARBA00022771"/>
    </source>
</evidence>
<evidence type="ECO:0000256" key="4">
    <source>
        <dbReference type="ARBA" id="ARBA00022692"/>
    </source>
</evidence>
<keyword evidence="5" id="KW-0479">Metal-binding</keyword>
<feature type="transmembrane region" description="Helical" evidence="10">
    <location>
        <begin position="203"/>
        <end position="221"/>
    </location>
</feature>
<feature type="transmembrane region" description="Helical" evidence="10">
    <location>
        <begin position="84"/>
        <end position="104"/>
    </location>
</feature>
<keyword evidence="4 10" id="KW-0812">Transmembrane</keyword>
<evidence type="ECO:0000256" key="2">
    <source>
        <dbReference type="ARBA" id="ARBA00022475"/>
    </source>
</evidence>
<dbReference type="GO" id="GO:0016020">
    <property type="term" value="C:membrane"/>
    <property type="evidence" value="ECO:0007669"/>
    <property type="project" value="UniProtKB-SubCell"/>
</dbReference>
<evidence type="ECO:0000256" key="10">
    <source>
        <dbReference type="SAM" id="Phobius"/>
    </source>
</evidence>
<sequence length="309" mass="33474">MANCDECGEETNMPYTCNRCGGKFCGTHRLPENHDCPGLQWNDPEGVWAEETTTASDDSDGGVLSGLTADPFRRGGPLAYFRGNMTYVFLGLMWITWGIQYFILPTFTTIGPSRLAEQQQLWYDIFTLQSQHPEYVWAWFTSIFSHAQDLYHIAGNSIVIFFFGRLVEEYVGSRDYIFLFLGSGVLAGLGHIGLALVTGEPTALYGASGAALALMGVLTVIRPNLTVLIYFIIPTPIWVLTGLYALVSVTGIIGGNVTLGGANVAHAAHLFGLVLGLLYGQYVKDKVSLPRETSLGGGRRGGGGGRGPF</sequence>
<dbReference type="EMBL" id="FNIA01000002">
    <property type="protein sequence ID" value="SDM43797.1"/>
    <property type="molecule type" value="Genomic_DNA"/>
</dbReference>
<dbReference type="SMART" id="SM00154">
    <property type="entry name" value="ZnF_AN1"/>
    <property type="match status" value="1"/>
</dbReference>
<keyword evidence="2" id="KW-1003">Cell membrane</keyword>
<proteinExistence type="predicted"/>
<feature type="transmembrane region" description="Helical" evidence="10">
    <location>
        <begin position="259"/>
        <end position="279"/>
    </location>
</feature>
<dbReference type="PANTHER" id="PTHR43066">
    <property type="entry name" value="RHOMBOID-RELATED PROTEIN"/>
    <property type="match status" value="1"/>
</dbReference>
<dbReference type="Proteomes" id="UP000199370">
    <property type="component" value="Unassembled WGS sequence"/>
</dbReference>
<evidence type="ECO:0000256" key="8">
    <source>
        <dbReference type="ARBA" id="ARBA00022989"/>
    </source>
</evidence>
<keyword evidence="8 10" id="KW-1133">Transmembrane helix</keyword>
<dbReference type="GO" id="GO:0004252">
    <property type="term" value="F:serine-type endopeptidase activity"/>
    <property type="evidence" value="ECO:0007669"/>
    <property type="project" value="InterPro"/>
</dbReference>
<dbReference type="AlphaFoldDB" id="A0A1G9T823"/>
<keyword evidence="7" id="KW-0862">Zinc</keyword>
<evidence type="ECO:0000256" key="1">
    <source>
        <dbReference type="ARBA" id="ARBA00004141"/>
    </source>
</evidence>
<dbReference type="Pfam" id="PF01694">
    <property type="entry name" value="Rhomboid"/>
    <property type="match status" value="1"/>
</dbReference>
<dbReference type="InterPro" id="IPR035896">
    <property type="entry name" value="AN1-like_Znf"/>
</dbReference>
<evidence type="ECO:0000256" key="7">
    <source>
        <dbReference type="ARBA" id="ARBA00022833"/>
    </source>
</evidence>
<dbReference type="STRING" id="996166.SAMN05192554_102190"/>
<feature type="transmembrane region" description="Helical" evidence="10">
    <location>
        <begin position="228"/>
        <end position="253"/>
    </location>
</feature>
<comment type="subcellular location">
    <subcellularLocation>
        <location evidence="1">Membrane</location>
        <topology evidence="1">Multi-pass membrane protein</topology>
    </subcellularLocation>
</comment>
<feature type="domain" description="AN1-type" evidence="11">
    <location>
        <begin position="1"/>
        <end position="44"/>
    </location>
</feature>
<organism evidence="12 13">
    <name type="scientific">Haloarchaeobius iranensis</name>
    <dbReference type="NCBI Taxonomy" id="996166"/>
    <lineage>
        <taxon>Archaea</taxon>
        <taxon>Methanobacteriati</taxon>
        <taxon>Methanobacteriota</taxon>
        <taxon>Stenosarchaea group</taxon>
        <taxon>Halobacteria</taxon>
        <taxon>Halobacteriales</taxon>
        <taxon>Halorubellaceae</taxon>
        <taxon>Haloarchaeobius</taxon>
    </lineage>
</organism>
<keyword evidence="13" id="KW-1185">Reference proteome</keyword>
<keyword evidence="3" id="KW-0997">Cell inner membrane</keyword>
<name>A0A1G9T823_9EURY</name>
<evidence type="ECO:0000256" key="9">
    <source>
        <dbReference type="ARBA" id="ARBA00023136"/>
    </source>
</evidence>
<dbReference type="InterPro" id="IPR035952">
    <property type="entry name" value="Rhomboid-like_sf"/>
</dbReference>
<keyword evidence="9 10" id="KW-0472">Membrane</keyword>
<dbReference type="RefSeq" id="WP_089731422.1">
    <property type="nucleotide sequence ID" value="NZ_FNIA01000002.1"/>
</dbReference>